<dbReference type="RefSeq" id="WP_390361176.1">
    <property type="nucleotide sequence ID" value="NZ_JBHTKJ010000016.1"/>
</dbReference>
<name>A0ABW3LJV7_9BACI</name>
<keyword evidence="2" id="KW-0472">Membrane</keyword>
<feature type="transmembrane region" description="Helical" evidence="2">
    <location>
        <begin position="133"/>
        <end position="155"/>
    </location>
</feature>
<keyword evidence="2" id="KW-0812">Transmembrane</keyword>
<keyword evidence="4" id="KW-1185">Reference proteome</keyword>
<evidence type="ECO:0000313" key="3">
    <source>
        <dbReference type="EMBL" id="MFD1038322.1"/>
    </source>
</evidence>
<comment type="caution">
    <text evidence="3">The sequence shown here is derived from an EMBL/GenBank/DDBJ whole genome shotgun (WGS) entry which is preliminary data.</text>
</comment>
<feature type="transmembrane region" description="Helical" evidence="2">
    <location>
        <begin position="167"/>
        <end position="187"/>
    </location>
</feature>
<evidence type="ECO:0008006" key="5">
    <source>
        <dbReference type="Google" id="ProtNLM"/>
    </source>
</evidence>
<gene>
    <name evidence="3" type="ORF">ACFQ3N_07840</name>
</gene>
<sequence>MNCPNCGQQTEEGKFCTSCGTQLPNKEYAAAADPTINTPPQQQQQTKQEQTKIQSNETVEKMKATGSNFGNFFVTLLKQPSEAKKVDSKDLPSGIITIIIFSLLIALGYHLSIRGVSAGFIQISFFDSFVLPFVEFVVLFGIVASLTFAGAKMAVQAVTYTDTIAKYGAYLTPFLLLYATGFLLNLIGLTDLAALVILVSILGAIVIVPTLILLEKPASGFDRLYVLIAIYLISMLVFGFFVRTFIESLFGGLMGGLFG</sequence>
<keyword evidence="2" id="KW-1133">Transmembrane helix</keyword>
<feature type="compositionally biased region" description="Low complexity" evidence="1">
    <location>
        <begin position="35"/>
        <end position="50"/>
    </location>
</feature>
<evidence type="ECO:0000256" key="2">
    <source>
        <dbReference type="SAM" id="Phobius"/>
    </source>
</evidence>
<feature type="transmembrane region" description="Helical" evidence="2">
    <location>
        <begin position="226"/>
        <end position="246"/>
    </location>
</feature>
<feature type="transmembrane region" description="Helical" evidence="2">
    <location>
        <begin position="94"/>
        <end position="113"/>
    </location>
</feature>
<feature type="transmembrane region" description="Helical" evidence="2">
    <location>
        <begin position="193"/>
        <end position="214"/>
    </location>
</feature>
<organism evidence="3 4">
    <name type="scientific">Virgibacillus byunsanensis</name>
    <dbReference type="NCBI Taxonomy" id="570945"/>
    <lineage>
        <taxon>Bacteria</taxon>
        <taxon>Bacillati</taxon>
        <taxon>Bacillota</taxon>
        <taxon>Bacilli</taxon>
        <taxon>Bacillales</taxon>
        <taxon>Bacillaceae</taxon>
        <taxon>Virgibacillus</taxon>
    </lineage>
</organism>
<protein>
    <recommendedName>
        <fullName evidence="5">Zinc ribbon domain-containing protein</fullName>
    </recommendedName>
</protein>
<dbReference type="Proteomes" id="UP001597040">
    <property type="component" value="Unassembled WGS sequence"/>
</dbReference>
<dbReference type="EMBL" id="JBHTKJ010000016">
    <property type="protein sequence ID" value="MFD1038322.1"/>
    <property type="molecule type" value="Genomic_DNA"/>
</dbReference>
<accession>A0ABW3LJV7</accession>
<reference evidence="4" key="1">
    <citation type="journal article" date="2019" name="Int. J. Syst. Evol. Microbiol.">
        <title>The Global Catalogue of Microorganisms (GCM) 10K type strain sequencing project: providing services to taxonomists for standard genome sequencing and annotation.</title>
        <authorList>
            <consortium name="The Broad Institute Genomics Platform"/>
            <consortium name="The Broad Institute Genome Sequencing Center for Infectious Disease"/>
            <person name="Wu L."/>
            <person name="Ma J."/>
        </authorList>
    </citation>
    <scope>NUCLEOTIDE SEQUENCE [LARGE SCALE GENOMIC DNA]</scope>
    <source>
        <strain evidence="4">CCUG 56754</strain>
    </source>
</reference>
<evidence type="ECO:0000313" key="4">
    <source>
        <dbReference type="Proteomes" id="UP001597040"/>
    </source>
</evidence>
<feature type="region of interest" description="Disordered" evidence="1">
    <location>
        <begin position="30"/>
        <end position="50"/>
    </location>
</feature>
<proteinExistence type="predicted"/>
<evidence type="ECO:0000256" key="1">
    <source>
        <dbReference type="SAM" id="MobiDB-lite"/>
    </source>
</evidence>